<reference evidence="2" key="1">
    <citation type="submission" date="2015-10" db="EMBL/GenBank/DDBJ databases">
        <title>Analysis of five complete genome sequences for members of the class Peribacteria in the recently recognized Peregrinibacteria bacterial phylum.</title>
        <authorList>
            <person name="Anantharaman K."/>
            <person name="Brown C.T."/>
            <person name="Burstein D."/>
            <person name="Castelle C.J."/>
            <person name="Probst A.J."/>
            <person name="Thomas B.C."/>
            <person name="Williams K.H."/>
            <person name="Banfield J.F."/>
        </authorList>
    </citation>
    <scope>NUCLEOTIDE SEQUENCE [LARGE SCALE GENOMIC DNA]</scope>
</reference>
<organism evidence="1 2">
    <name type="scientific">Candidatus Peribacter riflensis</name>
    <dbReference type="NCBI Taxonomy" id="1735162"/>
    <lineage>
        <taxon>Bacteria</taxon>
        <taxon>Candidatus Peregrinibacteriota</taxon>
        <taxon>Candidatus Peribacteria</taxon>
        <taxon>Candidatus Peribacterales</taxon>
        <taxon>Candidatus Peribacteraceae</taxon>
        <taxon>Candidatus Peribacter</taxon>
    </lineage>
</organism>
<accession>A0A0S1SJR5</accession>
<accession>A0A0S1SPD1</accession>
<dbReference type="EMBL" id="CP013065">
    <property type="protein sequence ID" value="ALM13436.1"/>
    <property type="molecule type" value="Genomic_DNA"/>
</dbReference>
<dbReference type="KEGG" id="prf:PeribacterA2_0763"/>
<proteinExistence type="predicted"/>
<accession>A0A0S1SW29</accession>
<protein>
    <submittedName>
        <fullName evidence="1">Uncharacterized protein</fullName>
    </submittedName>
</protein>
<name>A0A0S1SRM0_9BACT</name>
<accession>A0A0S1SRM0</accession>
<accession>A0A0S1SLN9</accession>
<dbReference type="AlphaFoldDB" id="A0A0S1SRM0"/>
<sequence length="72" mass="7746">MSNGSEHHNGTPIEEIGGYRIHYESVNGSGRTRVTVTEALSGRQVSEEIRPNAIGGGTQSIRDALIRQLARG</sequence>
<gene>
    <name evidence="1" type="ORF">PeribacterD1_0765</name>
</gene>
<dbReference type="Proteomes" id="UP000069135">
    <property type="component" value="Chromosome"/>
</dbReference>
<reference evidence="1 2" key="2">
    <citation type="journal article" date="2016" name="PeerJ">
        <title>Analysis of five complete genome sequences for members of the class Peribacteria in the recently recognized Peregrinibacteria bacterial phylum.</title>
        <authorList>
            <person name="Anantharaman K."/>
            <person name="Brown C.T."/>
            <person name="Burstein D."/>
            <person name="Castelle C.J."/>
            <person name="Probst A.J."/>
            <person name="Thomas B.C."/>
            <person name="Williams K.H."/>
            <person name="Banfield J.F."/>
        </authorList>
    </citation>
    <scope>NUCLEOTIDE SEQUENCE [LARGE SCALE GENOMIC DNA]</scope>
    <source>
        <strain evidence="1">RIFOXYD1_FULL_PER-ii_59_16</strain>
    </source>
</reference>
<evidence type="ECO:0000313" key="2">
    <source>
        <dbReference type="Proteomes" id="UP000069135"/>
    </source>
</evidence>
<dbReference type="STRING" id="1735162.PeribacterB2_0765"/>
<evidence type="ECO:0000313" key="1">
    <source>
        <dbReference type="EMBL" id="ALM13436.1"/>
    </source>
</evidence>